<name>A0ABW5Y6N1_9SPHI</name>
<organism evidence="2 3">
    <name type="scientific">Mucilaginibacter ximonensis</name>
    <dbReference type="NCBI Taxonomy" id="538021"/>
    <lineage>
        <taxon>Bacteria</taxon>
        <taxon>Pseudomonadati</taxon>
        <taxon>Bacteroidota</taxon>
        <taxon>Sphingobacteriia</taxon>
        <taxon>Sphingobacteriales</taxon>
        <taxon>Sphingobacteriaceae</taxon>
        <taxon>Mucilaginibacter</taxon>
    </lineage>
</organism>
<evidence type="ECO:0000313" key="2">
    <source>
        <dbReference type="EMBL" id="MFD2870930.1"/>
    </source>
</evidence>
<dbReference type="SUPFAM" id="SSF53448">
    <property type="entry name" value="Nucleotide-diphospho-sugar transferases"/>
    <property type="match status" value="1"/>
</dbReference>
<dbReference type="InterPro" id="IPR001173">
    <property type="entry name" value="Glyco_trans_2-like"/>
</dbReference>
<dbReference type="PANTHER" id="PTHR22916">
    <property type="entry name" value="GLYCOSYLTRANSFERASE"/>
    <property type="match status" value="1"/>
</dbReference>
<evidence type="ECO:0000313" key="3">
    <source>
        <dbReference type="Proteomes" id="UP001597557"/>
    </source>
</evidence>
<reference evidence="3" key="1">
    <citation type="journal article" date="2019" name="Int. J. Syst. Evol. Microbiol.">
        <title>The Global Catalogue of Microorganisms (GCM) 10K type strain sequencing project: providing services to taxonomists for standard genome sequencing and annotation.</title>
        <authorList>
            <consortium name="The Broad Institute Genomics Platform"/>
            <consortium name="The Broad Institute Genome Sequencing Center for Infectious Disease"/>
            <person name="Wu L."/>
            <person name="Ma J."/>
        </authorList>
    </citation>
    <scope>NUCLEOTIDE SEQUENCE [LARGE SCALE GENOMIC DNA]</scope>
    <source>
        <strain evidence="3">KCTC 22437</strain>
    </source>
</reference>
<dbReference type="Proteomes" id="UP001597557">
    <property type="component" value="Unassembled WGS sequence"/>
</dbReference>
<evidence type="ECO:0000259" key="1">
    <source>
        <dbReference type="Pfam" id="PF00535"/>
    </source>
</evidence>
<proteinExistence type="predicted"/>
<dbReference type="EMBL" id="JBHUPD010000001">
    <property type="protein sequence ID" value="MFD2870930.1"/>
    <property type="molecule type" value="Genomic_DNA"/>
</dbReference>
<dbReference type="Pfam" id="PF00535">
    <property type="entry name" value="Glycos_transf_2"/>
    <property type="match status" value="1"/>
</dbReference>
<protein>
    <submittedName>
        <fullName evidence="2">Glycosyltransferase family 2 protein</fullName>
        <ecNumber evidence="2">2.4.-.-</ecNumber>
    </submittedName>
</protein>
<dbReference type="Gene3D" id="3.90.550.10">
    <property type="entry name" value="Spore Coat Polysaccharide Biosynthesis Protein SpsA, Chain A"/>
    <property type="match status" value="1"/>
</dbReference>
<sequence length="249" mass="28205">MQHLKISLITVTLNAQNTIGRCIDSVKAQNYNNLEYIIIDGASADATLQIISQHLKFINHLVSEPDAGIYDAMNKGIRLATGDVIGILNADDHFATNDVLNNIAAAFANPACDIVYGDLNYLKPDGKILRIWHTGDYSHGRFNWGWMPPHPTFYCRRIFFEKLGDYDKAFGTAADYELMLRFMHLHKLNAVYLNKTLVNMTIGGASNQKFSNRLRAWKNDFKAMGKNGVFFPLLCVIFKPVRKILQYVK</sequence>
<keyword evidence="3" id="KW-1185">Reference proteome</keyword>
<comment type="caution">
    <text evidence="2">The sequence shown here is derived from an EMBL/GenBank/DDBJ whole genome shotgun (WGS) entry which is preliminary data.</text>
</comment>
<gene>
    <name evidence="2" type="ORF">ACFS5N_00540</name>
</gene>
<feature type="domain" description="Glycosyltransferase 2-like" evidence="1">
    <location>
        <begin position="7"/>
        <end position="159"/>
    </location>
</feature>
<dbReference type="CDD" id="cd06433">
    <property type="entry name" value="GT_2_WfgS_like"/>
    <property type="match status" value="1"/>
</dbReference>
<dbReference type="GO" id="GO:0016757">
    <property type="term" value="F:glycosyltransferase activity"/>
    <property type="evidence" value="ECO:0007669"/>
    <property type="project" value="UniProtKB-KW"/>
</dbReference>
<dbReference type="RefSeq" id="WP_377181103.1">
    <property type="nucleotide sequence ID" value="NZ_JBHUPD010000001.1"/>
</dbReference>
<keyword evidence="2" id="KW-0328">Glycosyltransferase</keyword>
<dbReference type="PANTHER" id="PTHR22916:SF3">
    <property type="entry name" value="UDP-GLCNAC:BETAGAL BETA-1,3-N-ACETYLGLUCOSAMINYLTRANSFERASE-LIKE PROTEIN 1"/>
    <property type="match status" value="1"/>
</dbReference>
<keyword evidence="2" id="KW-0808">Transferase</keyword>
<dbReference type="EC" id="2.4.-.-" evidence="2"/>
<dbReference type="InterPro" id="IPR029044">
    <property type="entry name" value="Nucleotide-diphossugar_trans"/>
</dbReference>
<accession>A0ABW5Y6N1</accession>